<dbReference type="AlphaFoldDB" id="A0A4U0TYI1"/>
<name>A0A4U0TYI1_9PEZI</name>
<evidence type="ECO:0000313" key="1">
    <source>
        <dbReference type="EMBL" id="TKA27528.1"/>
    </source>
</evidence>
<dbReference type="EMBL" id="NAJL01000022">
    <property type="protein sequence ID" value="TKA27528.1"/>
    <property type="molecule type" value="Genomic_DNA"/>
</dbReference>
<keyword evidence="2" id="KW-1185">Reference proteome</keyword>
<dbReference type="OrthoDB" id="10633113at2759"/>
<protein>
    <submittedName>
        <fullName evidence="1">Uncharacterized protein</fullName>
    </submittedName>
</protein>
<gene>
    <name evidence="1" type="ORF">B0A50_04358</name>
</gene>
<dbReference type="Proteomes" id="UP000308549">
    <property type="component" value="Unassembled WGS sequence"/>
</dbReference>
<accession>A0A4U0TYI1</accession>
<evidence type="ECO:0000313" key="2">
    <source>
        <dbReference type="Proteomes" id="UP000308549"/>
    </source>
</evidence>
<comment type="caution">
    <text evidence="1">The sequence shown here is derived from an EMBL/GenBank/DDBJ whole genome shotgun (WGS) entry which is preliminary data.</text>
</comment>
<sequence>MGTAQDTSTPPHSRQPSYANPRNDSVLWMWPISLISIVTRNLHLGLNYLLGYRHVYILSAHCLSNPDQISSQRIFGVYLSSEAARVAMTEVLRLPEYEGRRVKMGFPELNATEPGIAVALHEEEWDEDAQVVVLVEKMVVRKTGL</sequence>
<proteinExistence type="predicted"/>
<organism evidence="1 2">
    <name type="scientific">Salinomyces thailandicus</name>
    <dbReference type="NCBI Taxonomy" id="706561"/>
    <lineage>
        <taxon>Eukaryota</taxon>
        <taxon>Fungi</taxon>
        <taxon>Dikarya</taxon>
        <taxon>Ascomycota</taxon>
        <taxon>Pezizomycotina</taxon>
        <taxon>Dothideomycetes</taxon>
        <taxon>Dothideomycetidae</taxon>
        <taxon>Mycosphaerellales</taxon>
        <taxon>Teratosphaeriaceae</taxon>
        <taxon>Salinomyces</taxon>
    </lineage>
</organism>
<reference evidence="1 2" key="1">
    <citation type="submission" date="2017-03" db="EMBL/GenBank/DDBJ databases">
        <title>Genomes of endolithic fungi from Antarctica.</title>
        <authorList>
            <person name="Coleine C."/>
            <person name="Masonjones S."/>
            <person name="Stajich J.E."/>
        </authorList>
    </citation>
    <scope>NUCLEOTIDE SEQUENCE [LARGE SCALE GENOMIC DNA]</scope>
    <source>
        <strain evidence="1 2">CCFEE 6315</strain>
    </source>
</reference>